<protein>
    <recommendedName>
        <fullName evidence="5">Malate dehydrogenase</fullName>
    </recommendedName>
</protein>
<dbReference type="AlphaFoldDB" id="A0AAQ4FIT5"/>
<organism evidence="3 4">
    <name type="scientific">Amblyomma americanum</name>
    <name type="common">Lone star tick</name>
    <dbReference type="NCBI Taxonomy" id="6943"/>
    <lineage>
        <taxon>Eukaryota</taxon>
        <taxon>Metazoa</taxon>
        <taxon>Ecdysozoa</taxon>
        <taxon>Arthropoda</taxon>
        <taxon>Chelicerata</taxon>
        <taxon>Arachnida</taxon>
        <taxon>Acari</taxon>
        <taxon>Parasitiformes</taxon>
        <taxon>Ixodida</taxon>
        <taxon>Ixodoidea</taxon>
        <taxon>Ixodidae</taxon>
        <taxon>Amblyomminae</taxon>
        <taxon>Amblyomma</taxon>
    </lineage>
</organism>
<dbReference type="InterPro" id="IPR043143">
    <property type="entry name" value="Mal/L-sulf/L-lact_DH-like_NADP"/>
</dbReference>
<dbReference type="Pfam" id="PF02615">
    <property type="entry name" value="Ldh_2"/>
    <property type="match status" value="1"/>
</dbReference>
<accession>A0AAQ4FIT5</accession>
<keyword evidence="4" id="KW-1185">Reference proteome</keyword>
<comment type="caution">
    <text evidence="3">The sequence shown here is derived from an EMBL/GenBank/DDBJ whole genome shotgun (WGS) entry which is preliminary data.</text>
</comment>
<dbReference type="GO" id="GO:0016491">
    <property type="term" value="F:oxidoreductase activity"/>
    <property type="evidence" value="ECO:0007669"/>
    <property type="project" value="UniProtKB-KW"/>
</dbReference>
<evidence type="ECO:0000313" key="3">
    <source>
        <dbReference type="EMBL" id="KAK8786508.1"/>
    </source>
</evidence>
<keyword evidence="2" id="KW-0560">Oxidoreductase</keyword>
<sequence length="270" mass="29472">MSPASPPLWLLGRLLGAARPPFVGRRFVVLQESLPASLRAYSLRMAATSMAHQDAGIVVPKQEMEAFIVRCMRKVGTDQEHAESLAEVLVAGDYRGHFSHGLNRLQMYVTDIQKGVCEPSGSPVIVNELAATALVDGKNVLGPVVGKFCMELAMRKAQQAGIGWVVARGSNHYGIAGFYSMMAASRGMIGMSYTNASPLVAPSGGKKVGGHHLYRNVVNSRNSWVQTQSVWLLLERMATHSSLTWQPLLWHLARLSFSTGKQNRFRLAGQ</sequence>
<dbReference type="InterPro" id="IPR036111">
    <property type="entry name" value="Mal/L-sulfo/L-lacto_DH-like_sf"/>
</dbReference>
<dbReference type="InterPro" id="IPR003767">
    <property type="entry name" value="Malate/L-lactate_DH-like"/>
</dbReference>
<evidence type="ECO:0000256" key="1">
    <source>
        <dbReference type="ARBA" id="ARBA00006056"/>
    </source>
</evidence>
<dbReference type="PANTHER" id="PTHR11091:SF0">
    <property type="entry name" value="MALATE DEHYDROGENASE"/>
    <property type="match status" value="1"/>
</dbReference>
<dbReference type="InterPro" id="IPR043144">
    <property type="entry name" value="Mal/L-sulf/L-lact_DH-like_ah"/>
</dbReference>
<dbReference type="SUPFAM" id="SSF89733">
    <property type="entry name" value="L-sulfolactate dehydrogenase-like"/>
    <property type="match status" value="1"/>
</dbReference>
<dbReference type="Gene3D" id="1.10.1530.10">
    <property type="match status" value="1"/>
</dbReference>
<reference evidence="3 4" key="1">
    <citation type="journal article" date="2023" name="Arcadia Sci">
        <title>De novo assembly of a long-read Amblyomma americanum tick genome.</title>
        <authorList>
            <person name="Chou S."/>
            <person name="Poskanzer K.E."/>
            <person name="Rollins M."/>
            <person name="Thuy-Boun P.S."/>
        </authorList>
    </citation>
    <scope>NUCLEOTIDE SEQUENCE [LARGE SCALE GENOMIC DNA]</scope>
    <source>
        <strain evidence="3">F_SG_1</strain>
        <tissue evidence="3">Salivary glands</tissue>
    </source>
</reference>
<gene>
    <name evidence="3" type="ORF">V5799_023716</name>
</gene>
<dbReference type="Proteomes" id="UP001321473">
    <property type="component" value="Unassembled WGS sequence"/>
</dbReference>
<dbReference type="Gene3D" id="3.30.1370.60">
    <property type="entry name" value="Hypothetical oxidoreductase yiak, domain 2"/>
    <property type="match status" value="1"/>
</dbReference>
<name>A0AAQ4FIT5_AMBAM</name>
<evidence type="ECO:0008006" key="5">
    <source>
        <dbReference type="Google" id="ProtNLM"/>
    </source>
</evidence>
<evidence type="ECO:0000256" key="2">
    <source>
        <dbReference type="ARBA" id="ARBA00023002"/>
    </source>
</evidence>
<proteinExistence type="inferred from homology"/>
<dbReference type="EMBL" id="JARKHS020002691">
    <property type="protein sequence ID" value="KAK8786508.1"/>
    <property type="molecule type" value="Genomic_DNA"/>
</dbReference>
<dbReference type="PANTHER" id="PTHR11091">
    <property type="entry name" value="OXIDOREDUCTASE-RELATED"/>
    <property type="match status" value="1"/>
</dbReference>
<comment type="similarity">
    <text evidence="1">Belongs to the LDH2/MDH2 oxidoreductase family.</text>
</comment>
<evidence type="ECO:0000313" key="4">
    <source>
        <dbReference type="Proteomes" id="UP001321473"/>
    </source>
</evidence>